<reference evidence="6 7" key="1">
    <citation type="submission" date="2019-01" db="EMBL/GenBank/DDBJ databases">
        <title>Sequencing of cultivated peanut Arachis hypogaea provides insights into genome evolution and oil improvement.</title>
        <authorList>
            <person name="Chen X."/>
        </authorList>
    </citation>
    <scope>NUCLEOTIDE SEQUENCE [LARGE SCALE GENOMIC DNA]</scope>
    <source>
        <strain evidence="7">cv. Fuhuasheng</strain>
        <tissue evidence="6">Leaves</tissue>
    </source>
</reference>
<accession>A0A445AYM8</accession>
<feature type="compositionally biased region" description="Basic residues" evidence="4">
    <location>
        <begin position="26"/>
        <end position="42"/>
    </location>
</feature>
<dbReference type="PROSITE" id="PS50600">
    <property type="entry name" value="ULP_PROTEASE"/>
    <property type="match status" value="1"/>
</dbReference>
<evidence type="ECO:0000256" key="1">
    <source>
        <dbReference type="ARBA" id="ARBA00005234"/>
    </source>
</evidence>
<dbReference type="InterPro" id="IPR003653">
    <property type="entry name" value="Peptidase_C48_C"/>
</dbReference>
<evidence type="ECO:0000259" key="5">
    <source>
        <dbReference type="PROSITE" id="PS50600"/>
    </source>
</evidence>
<organism evidence="6 7">
    <name type="scientific">Arachis hypogaea</name>
    <name type="common">Peanut</name>
    <dbReference type="NCBI Taxonomy" id="3818"/>
    <lineage>
        <taxon>Eukaryota</taxon>
        <taxon>Viridiplantae</taxon>
        <taxon>Streptophyta</taxon>
        <taxon>Embryophyta</taxon>
        <taxon>Tracheophyta</taxon>
        <taxon>Spermatophyta</taxon>
        <taxon>Magnoliopsida</taxon>
        <taxon>eudicotyledons</taxon>
        <taxon>Gunneridae</taxon>
        <taxon>Pentapetalae</taxon>
        <taxon>rosids</taxon>
        <taxon>fabids</taxon>
        <taxon>Fabales</taxon>
        <taxon>Fabaceae</taxon>
        <taxon>Papilionoideae</taxon>
        <taxon>50 kb inversion clade</taxon>
        <taxon>dalbergioids sensu lato</taxon>
        <taxon>Dalbergieae</taxon>
        <taxon>Pterocarpus clade</taxon>
        <taxon>Arachis</taxon>
    </lineage>
</organism>
<proteinExistence type="inferred from homology"/>
<evidence type="ECO:0000256" key="4">
    <source>
        <dbReference type="SAM" id="MobiDB-lite"/>
    </source>
</evidence>
<evidence type="ECO:0000313" key="6">
    <source>
        <dbReference type="EMBL" id="RYR31513.1"/>
    </source>
</evidence>
<feature type="compositionally biased region" description="Basic and acidic residues" evidence="4">
    <location>
        <begin position="94"/>
        <end position="113"/>
    </location>
</feature>
<keyword evidence="2" id="KW-0645">Protease</keyword>
<dbReference type="EMBL" id="SDMP01000011">
    <property type="protein sequence ID" value="RYR31513.1"/>
    <property type="molecule type" value="Genomic_DNA"/>
</dbReference>
<feature type="compositionally biased region" description="Polar residues" evidence="4">
    <location>
        <begin position="1"/>
        <end position="10"/>
    </location>
</feature>
<dbReference type="Gene3D" id="3.40.395.10">
    <property type="entry name" value="Adenoviral Proteinase, Chain A"/>
    <property type="match status" value="1"/>
</dbReference>
<dbReference type="Pfam" id="PF02902">
    <property type="entry name" value="Peptidase_C48"/>
    <property type="match status" value="1"/>
</dbReference>
<gene>
    <name evidence="6" type="ORF">Ahy_B01g056315</name>
</gene>
<protein>
    <recommendedName>
        <fullName evidence="5">Ubiquitin-like protease family profile domain-containing protein</fullName>
    </recommendedName>
</protein>
<evidence type="ECO:0000256" key="2">
    <source>
        <dbReference type="ARBA" id="ARBA00022670"/>
    </source>
</evidence>
<dbReference type="InterPro" id="IPR038765">
    <property type="entry name" value="Papain-like_cys_pep_sf"/>
</dbReference>
<comment type="similarity">
    <text evidence="1">Belongs to the peptidase C48 family.</text>
</comment>
<keyword evidence="7" id="KW-1185">Reference proteome</keyword>
<feature type="region of interest" description="Disordered" evidence="4">
    <location>
        <begin position="1"/>
        <end position="66"/>
    </location>
</feature>
<dbReference type="SUPFAM" id="SSF54001">
    <property type="entry name" value="Cysteine proteinases"/>
    <property type="match status" value="1"/>
</dbReference>
<evidence type="ECO:0000256" key="3">
    <source>
        <dbReference type="ARBA" id="ARBA00022801"/>
    </source>
</evidence>
<dbReference type="GO" id="GO:0006508">
    <property type="term" value="P:proteolysis"/>
    <property type="evidence" value="ECO:0007669"/>
    <property type="project" value="UniProtKB-KW"/>
</dbReference>
<keyword evidence="3" id="KW-0378">Hydrolase</keyword>
<sequence>MEMTISMTTKANDDTYEYTPQEFRPGTRRKVPVRRSRSRSSTKKAIPRESVPRSNVPPLVVSDSDDEDDMALARRIRLFQQQPPPQDVKQAEPVIKDDHKGPQEEKTYQKDASPHTPLAAHVQLTEYDFDHEFDISIVQCPEFEEVLNNVEQGQQTKAISMQPLQTVLPIKSSYHTPSPGRPSFSLGLTQLEKSPTLLRNIQKGETKEKQIRAWILNSSLNKDQDLASYEGRDHMVLQRKDFWTLKACSWVNSCESVTRNDNLASFIDGVRPIYAGLSPSFGEDARFFDKVEAAKRKWWLFPNCWRGHWWVYAFEVNAKHLVIIDSLHFAPENDEWDNLDAYVGRLCEDMASIAIPAFVRTTYNPARSYARVPKQPNNFDCGMCVIKFMESWTEDRDLDDWDEII</sequence>
<dbReference type="Proteomes" id="UP000289738">
    <property type="component" value="Chromosome B01"/>
</dbReference>
<dbReference type="AlphaFoldDB" id="A0A445AYM8"/>
<comment type="caution">
    <text evidence="6">The sequence shown here is derived from an EMBL/GenBank/DDBJ whole genome shotgun (WGS) entry which is preliminary data.</text>
</comment>
<evidence type="ECO:0000313" key="7">
    <source>
        <dbReference type="Proteomes" id="UP000289738"/>
    </source>
</evidence>
<feature type="region of interest" description="Disordered" evidence="4">
    <location>
        <begin position="79"/>
        <end position="115"/>
    </location>
</feature>
<feature type="domain" description="Ubiquitin-like protease family profile" evidence="5">
    <location>
        <begin position="191"/>
        <end position="392"/>
    </location>
</feature>
<dbReference type="GO" id="GO:0008234">
    <property type="term" value="F:cysteine-type peptidase activity"/>
    <property type="evidence" value="ECO:0007669"/>
    <property type="project" value="InterPro"/>
</dbReference>
<name>A0A445AYM8_ARAHY</name>